<evidence type="ECO:0000256" key="1">
    <source>
        <dbReference type="SAM" id="Phobius"/>
    </source>
</evidence>
<evidence type="ECO:0000313" key="2">
    <source>
        <dbReference type="EMBL" id="CAL1567501.1"/>
    </source>
</evidence>
<dbReference type="Proteomes" id="UP001497482">
    <property type="component" value="Chromosome 1"/>
</dbReference>
<gene>
    <name evidence="2" type="ORF">KC01_LOCUS304</name>
</gene>
<keyword evidence="3" id="KW-1185">Reference proteome</keyword>
<keyword evidence="1" id="KW-0472">Membrane</keyword>
<keyword evidence="1" id="KW-0812">Transmembrane</keyword>
<accession>A0AAV2ITW2</accession>
<name>A0AAV2ITW2_KNICA</name>
<protein>
    <submittedName>
        <fullName evidence="2">Uncharacterized protein</fullName>
    </submittedName>
</protein>
<feature type="transmembrane region" description="Helical" evidence="1">
    <location>
        <begin position="20"/>
        <end position="36"/>
    </location>
</feature>
<organism evidence="2 3">
    <name type="scientific">Knipowitschia caucasica</name>
    <name type="common">Caucasian dwarf goby</name>
    <name type="synonym">Pomatoschistus caucasicus</name>
    <dbReference type="NCBI Taxonomy" id="637954"/>
    <lineage>
        <taxon>Eukaryota</taxon>
        <taxon>Metazoa</taxon>
        <taxon>Chordata</taxon>
        <taxon>Craniata</taxon>
        <taxon>Vertebrata</taxon>
        <taxon>Euteleostomi</taxon>
        <taxon>Actinopterygii</taxon>
        <taxon>Neopterygii</taxon>
        <taxon>Teleostei</taxon>
        <taxon>Neoteleostei</taxon>
        <taxon>Acanthomorphata</taxon>
        <taxon>Gobiaria</taxon>
        <taxon>Gobiiformes</taxon>
        <taxon>Gobioidei</taxon>
        <taxon>Gobiidae</taxon>
        <taxon>Gobiinae</taxon>
        <taxon>Knipowitschia</taxon>
    </lineage>
</organism>
<dbReference type="EMBL" id="OZ035823">
    <property type="protein sequence ID" value="CAL1567501.1"/>
    <property type="molecule type" value="Genomic_DNA"/>
</dbReference>
<keyword evidence="1" id="KW-1133">Transmembrane helix</keyword>
<proteinExistence type="predicted"/>
<evidence type="ECO:0000313" key="3">
    <source>
        <dbReference type="Proteomes" id="UP001497482"/>
    </source>
</evidence>
<dbReference type="AlphaFoldDB" id="A0AAV2ITW2"/>
<reference evidence="2 3" key="1">
    <citation type="submission" date="2024-04" db="EMBL/GenBank/DDBJ databases">
        <authorList>
            <person name="Waldvogel A.-M."/>
            <person name="Schoenle A."/>
        </authorList>
    </citation>
    <scope>NUCLEOTIDE SEQUENCE [LARGE SCALE GENOMIC DNA]</scope>
</reference>
<sequence>MCKPRPLRHILQIPAQTCPLLSGLGSVCSFVLFFCYKAQTNESRSRVGPEESLSVMQELEDRLKEQIDKLEHLRLSALDLREHVSAVRYH</sequence>